<keyword evidence="4 8" id="KW-0812">Transmembrane</keyword>
<dbReference type="GO" id="GO:0009279">
    <property type="term" value="C:cell outer membrane"/>
    <property type="evidence" value="ECO:0007669"/>
    <property type="project" value="UniProtKB-SubCell"/>
</dbReference>
<evidence type="ECO:0000256" key="7">
    <source>
        <dbReference type="ARBA" id="ARBA00023237"/>
    </source>
</evidence>
<evidence type="ECO:0000256" key="10">
    <source>
        <dbReference type="SAM" id="SignalP"/>
    </source>
</evidence>
<keyword evidence="3 8" id="KW-1134">Transmembrane beta strand</keyword>
<keyword evidence="6 8" id="KW-0472">Membrane</keyword>
<dbReference type="RefSeq" id="WP_183211803.1">
    <property type="nucleotide sequence ID" value="NZ_JACHOR010000001.1"/>
</dbReference>
<dbReference type="InterPro" id="IPR039426">
    <property type="entry name" value="TonB-dep_rcpt-like"/>
</dbReference>
<evidence type="ECO:0000256" key="6">
    <source>
        <dbReference type="ARBA" id="ARBA00023136"/>
    </source>
</evidence>
<feature type="domain" description="Outer membrane protein beta-barrel" evidence="12">
    <location>
        <begin position="340"/>
        <end position="742"/>
    </location>
</feature>
<evidence type="ECO:0000256" key="2">
    <source>
        <dbReference type="ARBA" id="ARBA00022448"/>
    </source>
</evidence>
<comment type="subcellular location">
    <subcellularLocation>
        <location evidence="1 8">Cell outer membrane</location>
        <topology evidence="1 8">Multi-pass membrane protein</topology>
    </subcellularLocation>
</comment>
<feature type="compositionally biased region" description="Low complexity" evidence="9">
    <location>
        <begin position="25"/>
        <end position="34"/>
    </location>
</feature>
<evidence type="ECO:0000259" key="12">
    <source>
        <dbReference type="Pfam" id="PF14905"/>
    </source>
</evidence>
<accession>A0A7W9CFS0</accession>
<evidence type="ECO:0000256" key="3">
    <source>
        <dbReference type="ARBA" id="ARBA00022452"/>
    </source>
</evidence>
<feature type="domain" description="TonB-dependent receptor plug" evidence="11">
    <location>
        <begin position="95"/>
        <end position="181"/>
    </location>
</feature>
<comment type="caution">
    <text evidence="13">The sequence shown here is derived from an EMBL/GenBank/DDBJ whole genome shotgun (WGS) entry which is preliminary data.</text>
</comment>
<organism evidence="13 14">
    <name type="scientific">Brevundimonas variabilis</name>
    <dbReference type="NCBI Taxonomy" id="74312"/>
    <lineage>
        <taxon>Bacteria</taxon>
        <taxon>Pseudomonadati</taxon>
        <taxon>Pseudomonadota</taxon>
        <taxon>Alphaproteobacteria</taxon>
        <taxon>Caulobacterales</taxon>
        <taxon>Caulobacteraceae</taxon>
        <taxon>Brevundimonas</taxon>
    </lineage>
</organism>
<name>A0A7W9CFS0_9CAUL</name>
<dbReference type="InterPro" id="IPR036942">
    <property type="entry name" value="Beta-barrel_TonB_sf"/>
</dbReference>
<evidence type="ECO:0000259" key="11">
    <source>
        <dbReference type="Pfam" id="PF07715"/>
    </source>
</evidence>
<proteinExistence type="inferred from homology"/>
<evidence type="ECO:0000256" key="1">
    <source>
        <dbReference type="ARBA" id="ARBA00004571"/>
    </source>
</evidence>
<dbReference type="Pfam" id="PF07715">
    <property type="entry name" value="Plug"/>
    <property type="match status" value="1"/>
</dbReference>
<feature type="signal peptide" evidence="10">
    <location>
        <begin position="1"/>
        <end position="25"/>
    </location>
</feature>
<dbReference type="Gene3D" id="2.40.170.20">
    <property type="entry name" value="TonB-dependent receptor, beta-barrel domain"/>
    <property type="match status" value="1"/>
</dbReference>
<evidence type="ECO:0000256" key="4">
    <source>
        <dbReference type="ARBA" id="ARBA00022692"/>
    </source>
</evidence>
<feature type="region of interest" description="Disordered" evidence="9">
    <location>
        <begin position="25"/>
        <end position="68"/>
    </location>
</feature>
<sequence length="763" mass="82260">MKSYKLALLLGVALTAPAGATLAQAAPPVTQTAPRPAPAPAAPPTQTQPTAPAQTPPAPAEKPAEEEAATVDEVVVVASPNEVRTSIDSTSYSLANDLQATTGTLADALRNVPSVEVDPDGNVSLRGDSNVTILVDGRPSSQFNGPSRGPLVLQLPADQYARVEVMTNPSAAYSPEGSGGVINLISKPRTARASNTTTGSLRANVGDSGRYNVGGNVSHVNGKTTLSGDVGLRHDAYISETERLRERLDTASGRFLPSTQIQDVDGTSNSVFVRLSAEHNLDDKTQFVAEVRHTDVDSTGDTTETFEARNALGGIASAYNRSSVGGFQGQFSGATGRVLRRFDDQGHEWTNELRLDRNKFSFGGDTVTNTSVPVRAPFFELIDNQNLQNQIGFTSAYVRPLANGGRLRLGYELQATMLELDNSVARGSTPTGLTPDPLVSNLFNVDQTVHAAYVTYERPFGEKLSAQFGLRLEQANLDLDQVTGNIQTSQDYFRAYPTGNLSYQLSDTQTLRASYSRRIQRPGPGDLNPFLTFGDPQNLRSGNPDLLPQETDALEFSWQRRVQQTFYQATVYYRNTNDAFTQTTTDLGNGVFLTRPENLGSSTSTGLELVANGALLPTLRYNASVNLFRQEIDAAGIPGGSDRSGESVSGRLSLNWQATPADFVQVSGVWSGDQLLAQGTREQSTLVNFGYRRKLSDKWSLQVTVRDVFDDFGSITTITTPTFRDRADQTFGGRAAYIGLTWSFGGGQRRPEQFDFAPPPTGG</sequence>
<keyword evidence="13" id="KW-0675">Receptor</keyword>
<evidence type="ECO:0000313" key="13">
    <source>
        <dbReference type="EMBL" id="MBB5744848.1"/>
    </source>
</evidence>
<evidence type="ECO:0000313" key="14">
    <source>
        <dbReference type="Proteomes" id="UP000545037"/>
    </source>
</evidence>
<dbReference type="EMBL" id="JACHOR010000001">
    <property type="protein sequence ID" value="MBB5744848.1"/>
    <property type="molecule type" value="Genomic_DNA"/>
</dbReference>
<keyword evidence="14" id="KW-1185">Reference proteome</keyword>
<dbReference type="InterPro" id="IPR041700">
    <property type="entry name" value="OMP_b-brl_3"/>
</dbReference>
<dbReference type="GO" id="GO:0015344">
    <property type="term" value="F:siderophore uptake transmembrane transporter activity"/>
    <property type="evidence" value="ECO:0007669"/>
    <property type="project" value="TreeGrafter"/>
</dbReference>
<keyword evidence="2 8" id="KW-0813">Transport</keyword>
<dbReference type="InterPro" id="IPR012910">
    <property type="entry name" value="Plug_dom"/>
</dbReference>
<dbReference type="Proteomes" id="UP000545037">
    <property type="component" value="Unassembled WGS sequence"/>
</dbReference>
<feature type="compositionally biased region" description="Low complexity" evidence="9">
    <location>
        <begin position="44"/>
        <end position="53"/>
    </location>
</feature>
<dbReference type="PANTHER" id="PTHR30069">
    <property type="entry name" value="TONB-DEPENDENT OUTER MEMBRANE RECEPTOR"/>
    <property type="match status" value="1"/>
</dbReference>
<feature type="chain" id="PRO_5031397731" evidence="10">
    <location>
        <begin position="26"/>
        <end position="763"/>
    </location>
</feature>
<dbReference type="AlphaFoldDB" id="A0A7W9CFS0"/>
<keyword evidence="5 10" id="KW-0732">Signal</keyword>
<gene>
    <name evidence="13" type="ORF">GGR13_000420</name>
</gene>
<evidence type="ECO:0000256" key="8">
    <source>
        <dbReference type="PROSITE-ProRule" id="PRU01360"/>
    </source>
</evidence>
<reference evidence="13 14" key="1">
    <citation type="submission" date="2020-08" db="EMBL/GenBank/DDBJ databases">
        <title>Genomic Encyclopedia of Type Strains, Phase IV (KMG-IV): sequencing the most valuable type-strain genomes for metagenomic binning, comparative biology and taxonomic classification.</title>
        <authorList>
            <person name="Goeker M."/>
        </authorList>
    </citation>
    <scope>NUCLEOTIDE SEQUENCE [LARGE SCALE GENOMIC DNA]</scope>
    <source>
        <strain evidence="13 14">DSM 4737</strain>
    </source>
</reference>
<dbReference type="InterPro" id="IPR037066">
    <property type="entry name" value="Plug_dom_sf"/>
</dbReference>
<comment type="similarity">
    <text evidence="8">Belongs to the TonB-dependent receptor family.</text>
</comment>
<evidence type="ECO:0000256" key="5">
    <source>
        <dbReference type="ARBA" id="ARBA00022729"/>
    </source>
</evidence>
<dbReference type="GO" id="GO:0044718">
    <property type="term" value="P:siderophore transmembrane transport"/>
    <property type="evidence" value="ECO:0007669"/>
    <property type="project" value="TreeGrafter"/>
</dbReference>
<dbReference type="PANTHER" id="PTHR30069:SF29">
    <property type="entry name" value="HEMOGLOBIN AND HEMOGLOBIN-HAPTOGLOBIN-BINDING PROTEIN 1-RELATED"/>
    <property type="match status" value="1"/>
</dbReference>
<dbReference type="SUPFAM" id="SSF56935">
    <property type="entry name" value="Porins"/>
    <property type="match status" value="1"/>
</dbReference>
<keyword evidence="7 8" id="KW-0998">Cell outer membrane</keyword>
<dbReference type="PROSITE" id="PS52016">
    <property type="entry name" value="TONB_DEPENDENT_REC_3"/>
    <property type="match status" value="1"/>
</dbReference>
<dbReference type="Gene3D" id="2.170.130.10">
    <property type="entry name" value="TonB-dependent receptor, plug domain"/>
    <property type="match status" value="1"/>
</dbReference>
<evidence type="ECO:0000256" key="9">
    <source>
        <dbReference type="SAM" id="MobiDB-lite"/>
    </source>
</evidence>
<dbReference type="Pfam" id="PF14905">
    <property type="entry name" value="OMP_b-brl_3"/>
    <property type="match status" value="1"/>
</dbReference>
<protein>
    <submittedName>
        <fullName evidence="13">Outer membrane receptor protein involved in Fe transport</fullName>
    </submittedName>
</protein>